<protein>
    <submittedName>
        <fullName evidence="1">Uncharacterized protein</fullName>
    </submittedName>
</protein>
<accession>A0A392PDL1</accession>
<name>A0A392PDL1_9FABA</name>
<proteinExistence type="predicted"/>
<comment type="caution">
    <text evidence="1">The sequence shown here is derived from an EMBL/GenBank/DDBJ whole genome shotgun (WGS) entry which is preliminary data.</text>
</comment>
<evidence type="ECO:0000313" key="1">
    <source>
        <dbReference type="EMBL" id="MCI09550.1"/>
    </source>
</evidence>
<dbReference type="AlphaFoldDB" id="A0A392PDL1"/>
<dbReference type="Proteomes" id="UP000265520">
    <property type="component" value="Unassembled WGS sequence"/>
</dbReference>
<evidence type="ECO:0000313" key="2">
    <source>
        <dbReference type="Proteomes" id="UP000265520"/>
    </source>
</evidence>
<keyword evidence="2" id="KW-1185">Reference proteome</keyword>
<dbReference type="EMBL" id="LXQA010073069">
    <property type="protein sequence ID" value="MCI09550.1"/>
    <property type="molecule type" value="Genomic_DNA"/>
</dbReference>
<sequence length="67" mass="7603">MVVRVMGAPINTKHSYREAVAGVNTTTVRQTEKIQTFPTAKQKRRLSDEEYRAGIQAIPSDPETYHK</sequence>
<organism evidence="1 2">
    <name type="scientific">Trifolium medium</name>
    <dbReference type="NCBI Taxonomy" id="97028"/>
    <lineage>
        <taxon>Eukaryota</taxon>
        <taxon>Viridiplantae</taxon>
        <taxon>Streptophyta</taxon>
        <taxon>Embryophyta</taxon>
        <taxon>Tracheophyta</taxon>
        <taxon>Spermatophyta</taxon>
        <taxon>Magnoliopsida</taxon>
        <taxon>eudicotyledons</taxon>
        <taxon>Gunneridae</taxon>
        <taxon>Pentapetalae</taxon>
        <taxon>rosids</taxon>
        <taxon>fabids</taxon>
        <taxon>Fabales</taxon>
        <taxon>Fabaceae</taxon>
        <taxon>Papilionoideae</taxon>
        <taxon>50 kb inversion clade</taxon>
        <taxon>NPAAA clade</taxon>
        <taxon>Hologalegina</taxon>
        <taxon>IRL clade</taxon>
        <taxon>Trifolieae</taxon>
        <taxon>Trifolium</taxon>
    </lineage>
</organism>
<feature type="non-terminal residue" evidence="1">
    <location>
        <position position="67"/>
    </location>
</feature>
<reference evidence="1 2" key="1">
    <citation type="journal article" date="2018" name="Front. Plant Sci.">
        <title>Red Clover (Trifolium pratense) and Zigzag Clover (T. medium) - A Picture of Genomic Similarities and Differences.</title>
        <authorList>
            <person name="Dluhosova J."/>
            <person name="Istvanek J."/>
            <person name="Nedelnik J."/>
            <person name="Repkova J."/>
        </authorList>
    </citation>
    <scope>NUCLEOTIDE SEQUENCE [LARGE SCALE GENOMIC DNA]</scope>
    <source>
        <strain evidence="2">cv. 10/8</strain>
        <tissue evidence="1">Leaf</tissue>
    </source>
</reference>